<dbReference type="Gene3D" id="2.40.440.10">
    <property type="entry name" value="L,D-transpeptidase catalytic domain-like"/>
    <property type="match status" value="1"/>
</dbReference>
<comment type="pathway">
    <text evidence="1 9">Cell wall biogenesis; peptidoglycan biosynthesis.</text>
</comment>
<keyword evidence="10" id="KW-0732">Signal</keyword>
<dbReference type="STRING" id="690879.TSACC_21367"/>
<comment type="similarity">
    <text evidence="2">Belongs to the YkuD family.</text>
</comment>
<dbReference type="Proteomes" id="UP000076023">
    <property type="component" value="Unassembled WGS sequence"/>
</dbReference>
<evidence type="ECO:0000256" key="6">
    <source>
        <dbReference type="ARBA" id="ARBA00022960"/>
    </source>
</evidence>
<dbReference type="PROSITE" id="PS52029">
    <property type="entry name" value="LD_TPASE"/>
    <property type="match status" value="1"/>
</dbReference>
<dbReference type="EMBL" id="BDCO01000002">
    <property type="protein sequence ID" value="GAT32964.1"/>
    <property type="molecule type" value="Genomic_DNA"/>
</dbReference>
<dbReference type="Pfam" id="PF03734">
    <property type="entry name" value="YkuD"/>
    <property type="match status" value="1"/>
</dbReference>
<dbReference type="RefSeq" id="WP_202815926.1">
    <property type="nucleotide sequence ID" value="NZ_BDCO01000002.1"/>
</dbReference>
<accession>A0A146G7S4</accession>
<protein>
    <submittedName>
        <fullName evidence="12">L,D-transpeptidase catalytic domain cotaining protein</fullName>
    </submittedName>
</protein>
<dbReference type="InterPro" id="IPR038063">
    <property type="entry name" value="Transpep_catalytic_dom"/>
</dbReference>
<evidence type="ECO:0000256" key="2">
    <source>
        <dbReference type="ARBA" id="ARBA00005992"/>
    </source>
</evidence>
<feature type="domain" description="L,D-TPase catalytic" evidence="11">
    <location>
        <begin position="24"/>
        <end position="171"/>
    </location>
</feature>
<dbReference type="AlphaFoldDB" id="A0A146G7S4"/>
<proteinExistence type="inferred from homology"/>
<dbReference type="FunCoup" id="A0A146G7S4">
    <property type="interactions" value="132"/>
</dbReference>
<evidence type="ECO:0000256" key="8">
    <source>
        <dbReference type="ARBA" id="ARBA00023316"/>
    </source>
</evidence>
<dbReference type="GO" id="GO:0071972">
    <property type="term" value="F:peptidoglycan L,D-transpeptidase activity"/>
    <property type="evidence" value="ECO:0007669"/>
    <property type="project" value="TreeGrafter"/>
</dbReference>
<comment type="caution">
    <text evidence="12">The sequence shown here is derived from an EMBL/GenBank/DDBJ whole genome shotgun (WGS) entry which is preliminary data.</text>
</comment>
<keyword evidence="6 9" id="KW-0133">Cell shape</keyword>
<keyword evidence="13" id="KW-1185">Reference proteome</keyword>
<reference evidence="13" key="1">
    <citation type="journal article" date="2017" name="Genome Announc.">
        <title>Draft Genome Sequence of Terrimicrobium sacchariphilum NM-5T, a Facultative Anaerobic Soil Bacterium of the Class Spartobacteria.</title>
        <authorList>
            <person name="Qiu Y.L."/>
            <person name="Tourlousse D.M."/>
            <person name="Matsuura N."/>
            <person name="Ohashi A."/>
            <person name="Sekiguchi Y."/>
        </authorList>
    </citation>
    <scope>NUCLEOTIDE SEQUENCE [LARGE SCALE GENOMIC DNA]</scope>
    <source>
        <strain evidence="13">NM-5</strain>
    </source>
</reference>
<dbReference type="PROSITE" id="PS51257">
    <property type="entry name" value="PROKAR_LIPOPROTEIN"/>
    <property type="match status" value="1"/>
</dbReference>
<dbReference type="InterPro" id="IPR005490">
    <property type="entry name" value="LD_TPept_cat_dom"/>
</dbReference>
<feature type="active site" description="Nucleophile" evidence="9">
    <location>
        <position position="147"/>
    </location>
</feature>
<evidence type="ECO:0000256" key="9">
    <source>
        <dbReference type="PROSITE-ProRule" id="PRU01373"/>
    </source>
</evidence>
<evidence type="ECO:0000313" key="12">
    <source>
        <dbReference type="EMBL" id="GAT32964.1"/>
    </source>
</evidence>
<organism evidence="12 13">
    <name type="scientific">Terrimicrobium sacchariphilum</name>
    <dbReference type="NCBI Taxonomy" id="690879"/>
    <lineage>
        <taxon>Bacteria</taxon>
        <taxon>Pseudomonadati</taxon>
        <taxon>Verrucomicrobiota</taxon>
        <taxon>Terrimicrobiia</taxon>
        <taxon>Terrimicrobiales</taxon>
        <taxon>Terrimicrobiaceae</taxon>
        <taxon>Terrimicrobium</taxon>
    </lineage>
</organism>
<dbReference type="GO" id="GO:0071555">
    <property type="term" value="P:cell wall organization"/>
    <property type="evidence" value="ECO:0007669"/>
    <property type="project" value="UniProtKB-UniRule"/>
</dbReference>
<evidence type="ECO:0000256" key="4">
    <source>
        <dbReference type="ARBA" id="ARBA00022679"/>
    </source>
</evidence>
<evidence type="ECO:0000259" key="11">
    <source>
        <dbReference type="PROSITE" id="PS52029"/>
    </source>
</evidence>
<keyword evidence="3" id="KW-0328">Glycosyltransferase</keyword>
<evidence type="ECO:0000256" key="7">
    <source>
        <dbReference type="ARBA" id="ARBA00022984"/>
    </source>
</evidence>
<dbReference type="GO" id="GO:0016757">
    <property type="term" value="F:glycosyltransferase activity"/>
    <property type="evidence" value="ECO:0007669"/>
    <property type="project" value="UniProtKB-KW"/>
</dbReference>
<keyword evidence="4" id="KW-0808">Transferase</keyword>
<dbReference type="PANTHER" id="PTHR30582">
    <property type="entry name" value="L,D-TRANSPEPTIDASE"/>
    <property type="match status" value="1"/>
</dbReference>
<keyword evidence="7 9" id="KW-0573">Peptidoglycan synthesis</keyword>
<gene>
    <name evidence="12" type="ORF">TSACC_21367</name>
</gene>
<dbReference type="PANTHER" id="PTHR30582:SF24">
    <property type="entry name" value="L,D-TRANSPEPTIDASE ERFK_SRFK-RELATED"/>
    <property type="match status" value="1"/>
</dbReference>
<dbReference type="GO" id="GO:0018104">
    <property type="term" value="P:peptidoglycan-protein cross-linking"/>
    <property type="evidence" value="ECO:0007669"/>
    <property type="project" value="TreeGrafter"/>
</dbReference>
<name>A0A146G7S4_TERSA</name>
<evidence type="ECO:0000256" key="1">
    <source>
        <dbReference type="ARBA" id="ARBA00004752"/>
    </source>
</evidence>
<dbReference type="SUPFAM" id="SSF141523">
    <property type="entry name" value="L,D-transpeptidase catalytic domain-like"/>
    <property type="match status" value="1"/>
</dbReference>
<feature type="chain" id="PRO_5007524679" evidence="10">
    <location>
        <begin position="20"/>
        <end position="185"/>
    </location>
</feature>
<dbReference type="InParanoid" id="A0A146G7S4"/>
<evidence type="ECO:0000256" key="10">
    <source>
        <dbReference type="SAM" id="SignalP"/>
    </source>
</evidence>
<feature type="signal peptide" evidence="10">
    <location>
        <begin position="1"/>
        <end position="19"/>
    </location>
</feature>
<sequence>MKARTFLTAALLALLAGCAGDTHHRILISAADQRMVVFRDDEKIAEYPVSTSKYGLGSRPNSNATPVGLFRIKKKIGEGAPAGAVFKSRRATGEIIAIDAPGRDPIVTRILWLDGLEPGNRNSFDRLIYIHGTPEERNIGFPASYGCIRMKSVDVISLYETVGTGAKVLIIPGSIPPQFRSQTNL</sequence>
<evidence type="ECO:0000256" key="3">
    <source>
        <dbReference type="ARBA" id="ARBA00022676"/>
    </source>
</evidence>
<dbReference type="GO" id="GO:0005576">
    <property type="term" value="C:extracellular region"/>
    <property type="evidence" value="ECO:0007669"/>
    <property type="project" value="TreeGrafter"/>
</dbReference>
<dbReference type="CDD" id="cd16913">
    <property type="entry name" value="YkuD_like"/>
    <property type="match status" value="1"/>
</dbReference>
<dbReference type="UniPathway" id="UPA00219"/>
<feature type="active site" description="Proton donor/acceptor" evidence="9">
    <location>
        <position position="131"/>
    </location>
</feature>
<dbReference type="GO" id="GO:0008360">
    <property type="term" value="P:regulation of cell shape"/>
    <property type="evidence" value="ECO:0007669"/>
    <property type="project" value="UniProtKB-UniRule"/>
</dbReference>
<evidence type="ECO:0000256" key="5">
    <source>
        <dbReference type="ARBA" id="ARBA00022801"/>
    </source>
</evidence>
<keyword evidence="5" id="KW-0378">Hydrolase</keyword>
<keyword evidence="8 9" id="KW-0961">Cell wall biogenesis/degradation</keyword>
<dbReference type="InterPro" id="IPR050979">
    <property type="entry name" value="LD-transpeptidase"/>
</dbReference>
<evidence type="ECO:0000313" key="13">
    <source>
        <dbReference type="Proteomes" id="UP000076023"/>
    </source>
</evidence>